<dbReference type="PANTHER" id="PTHR36444">
    <property type="entry name" value="TRANSCRIPTIONAL REGULATOR PROTEIN YOBU-RELATED"/>
    <property type="match status" value="1"/>
</dbReference>
<comment type="caution">
    <text evidence="2">The sequence shown here is derived from an EMBL/GenBank/DDBJ whole genome shotgun (WGS) entry which is preliminary data.</text>
</comment>
<dbReference type="RefSeq" id="WP_131611424.1">
    <property type="nucleotide sequence ID" value="NZ_SJSM01000021.1"/>
</dbReference>
<dbReference type="PANTHER" id="PTHR36444:SF2">
    <property type="entry name" value="TRANSCRIPTIONAL REGULATOR PROTEIN YOBU-RELATED"/>
    <property type="match status" value="1"/>
</dbReference>
<accession>A0A4U1GAP2</accession>
<evidence type="ECO:0000259" key="1">
    <source>
        <dbReference type="SMART" id="SM00871"/>
    </source>
</evidence>
<dbReference type="EMBL" id="SWDX01000005">
    <property type="protein sequence ID" value="TKC59949.1"/>
    <property type="molecule type" value="Genomic_DNA"/>
</dbReference>
<dbReference type="Gene3D" id="3.20.80.10">
    <property type="entry name" value="Regulatory factor, effector binding domain"/>
    <property type="match status" value="1"/>
</dbReference>
<keyword evidence="4" id="KW-1185">Reference proteome</keyword>
<dbReference type="SMART" id="SM00871">
    <property type="entry name" value="AraC_E_bind"/>
    <property type="match status" value="1"/>
</dbReference>
<dbReference type="InterPro" id="IPR029441">
    <property type="entry name" value="Cass2"/>
</dbReference>
<dbReference type="Proteomes" id="UP000291117">
    <property type="component" value="Unassembled WGS sequence"/>
</dbReference>
<dbReference type="OrthoDB" id="9801008at2"/>
<dbReference type="InterPro" id="IPR010499">
    <property type="entry name" value="AraC_E-bd"/>
</dbReference>
<dbReference type="SUPFAM" id="SSF55136">
    <property type="entry name" value="Probable bacterial effector-binding domain"/>
    <property type="match status" value="1"/>
</dbReference>
<dbReference type="AlphaFoldDB" id="A0A4R0MQQ6"/>
<evidence type="ECO:0000313" key="4">
    <source>
        <dbReference type="Proteomes" id="UP000291117"/>
    </source>
</evidence>
<gene>
    <name evidence="2" type="ORF">EZ444_22075</name>
    <name evidence="3" type="ORF">FBD94_13550</name>
</gene>
<accession>A0A4R0MQQ6</accession>
<proteinExistence type="predicted"/>
<dbReference type="EMBL" id="SJSM01000021">
    <property type="protein sequence ID" value="TCC88354.1"/>
    <property type="molecule type" value="Genomic_DNA"/>
</dbReference>
<dbReference type="InterPro" id="IPR053182">
    <property type="entry name" value="YobU-like_regulator"/>
</dbReference>
<name>A0A4R0MQQ6_9SPHI</name>
<reference evidence="2 4" key="1">
    <citation type="submission" date="2019-02" db="EMBL/GenBank/DDBJ databases">
        <title>Pedobacter sp. RP-3-8 sp. nov., isolated from Arctic soil.</title>
        <authorList>
            <person name="Dahal R.H."/>
        </authorList>
    </citation>
    <scope>NUCLEOTIDE SEQUENCE [LARGE SCALE GENOMIC DNA]</scope>
    <source>
        <strain evidence="2 4">RP-3-8</strain>
    </source>
</reference>
<reference evidence="3 5" key="2">
    <citation type="submission" date="2019-04" db="EMBL/GenBank/DDBJ databases">
        <title>Pedobacter sp. RP-1-16 sp. nov., isolated from Arctic soil.</title>
        <authorList>
            <person name="Dahal R.H."/>
            <person name="Kim D.-U."/>
        </authorList>
    </citation>
    <scope>NUCLEOTIDE SEQUENCE [LARGE SCALE GENOMIC DNA]</scope>
    <source>
        <strain evidence="3 5">RP-1-16</strain>
    </source>
</reference>
<evidence type="ECO:0000313" key="3">
    <source>
        <dbReference type="EMBL" id="TKC59949.1"/>
    </source>
</evidence>
<feature type="domain" description="AraC effector-binding" evidence="1">
    <location>
        <begin position="1"/>
        <end position="152"/>
    </location>
</feature>
<organism evidence="2 4">
    <name type="scientific">Pedobacter hiemivivus</name>
    <dbReference type="NCBI Taxonomy" id="2530454"/>
    <lineage>
        <taxon>Bacteria</taxon>
        <taxon>Pseudomonadati</taxon>
        <taxon>Bacteroidota</taxon>
        <taxon>Sphingobacteriia</taxon>
        <taxon>Sphingobacteriales</taxon>
        <taxon>Sphingobacteriaceae</taxon>
        <taxon>Pedobacter</taxon>
    </lineage>
</organism>
<protein>
    <submittedName>
        <fullName evidence="2">AraC family transcriptional regulator</fullName>
    </submittedName>
</protein>
<sequence>MEKQTLRSFPVIGITVRTSNAEGHAAKDIPELWARFWATDISAKIPGRIGDDIYSVYTAYEGDYTQPYTTLIGYKVENLDHIPEGFSGLLIEEGPYMKCTAKGNLLQGAVFDAWLEIWNAEIPRAYTADFEVYGERSRNPEDAEVDIYLAVK</sequence>
<dbReference type="Proteomes" id="UP000309594">
    <property type="component" value="Unassembled WGS sequence"/>
</dbReference>
<dbReference type="Pfam" id="PF14526">
    <property type="entry name" value="Cass2"/>
    <property type="match status" value="1"/>
</dbReference>
<dbReference type="InterPro" id="IPR011256">
    <property type="entry name" value="Reg_factor_effector_dom_sf"/>
</dbReference>
<evidence type="ECO:0000313" key="2">
    <source>
        <dbReference type="EMBL" id="TCC88354.1"/>
    </source>
</evidence>
<evidence type="ECO:0000313" key="5">
    <source>
        <dbReference type="Proteomes" id="UP000309594"/>
    </source>
</evidence>